<dbReference type="InterPro" id="IPR036259">
    <property type="entry name" value="MFS_trans_sf"/>
</dbReference>
<feature type="transmembrane region" description="Helical" evidence="7">
    <location>
        <begin position="94"/>
        <end position="113"/>
    </location>
</feature>
<dbReference type="CDD" id="cd17321">
    <property type="entry name" value="MFS_MMR_MDR_like"/>
    <property type="match status" value="1"/>
</dbReference>
<protein>
    <submittedName>
        <fullName evidence="9">MFS transporter</fullName>
    </submittedName>
</protein>
<dbReference type="Gene3D" id="1.20.1250.20">
    <property type="entry name" value="MFS general substrate transporter like domains"/>
    <property type="match status" value="1"/>
</dbReference>
<evidence type="ECO:0000256" key="3">
    <source>
        <dbReference type="ARBA" id="ARBA00022475"/>
    </source>
</evidence>
<feature type="transmembrane region" description="Helical" evidence="7">
    <location>
        <begin position="320"/>
        <end position="339"/>
    </location>
</feature>
<evidence type="ECO:0000313" key="10">
    <source>
        <dbReference type="Proteomes" id="UP000618382"/>
    </source>
</evidence>
<gene>
    <name evidence="9" type="ORF">Col01nite_12610</name>
</gene>
<feature type="transmembrane region" description="Helical" evidence="7">
    <location>
        <begin position="26"/>
        <end position="50"/>
    </location>
</feature>
<dbReference type="SUPFAM" id="SSF103473">
    <property type="entry name" value="MFS general substrate transporter"/>
    <property type="match status" value="1"/>
</dbReference>
<feature type="transmembrane region" description="Helical" evidence="7">
    <location>
        <begin position="346"/>
        <end position="367"/>
    </location>
</feature>
<keyword evidence="5 7" id="KW-1133">Transmembrane helix</keyword>
<dbReference type="Pfam" id="PF07690">
    <property type="entry name" value="MFS_1"/>
    <property type="match status" value="1"/>
</dbReference>
<evidence type="ECO:0000256" key="7">
    <source>
        <dbReference type="SAM" id="Phobius"/>
    </source>
</evidence>
<accession>A0ABQ4D9X4</accession>
<feature type="transmembrane region" description="Helical" evidence="7">
    <location>
        <begin position="119"/>
        <end position="140"/>
    </location>
</feature>
<keyword evidence="6 7" id="KW-0472">Membrane</keyword>
<evidence type="ECO:0000256" key="4">
    <source>
        <dbReference type="ARBA" id="ARBA00022692"/>
    </source>
</evidence>
<feature type="transmembrane region" description="Helical" evidence="7">
    <location>
        <begin position="180"/>
        <end position="202"/>
    </location>
</feature>
<feature type="transmembrane region" description="Helical" evidence="7">
    <location>
        <begin position="70"/>
        <end position="87"/>
    </location>
</feature>
<keyword evidence="3" id="KW-1003">Cell membrane</keyword>
<evidence type="ECO:0000313" key="9">
    <source>
        <dbReference type="EMBL" id="GIG32102.1"/>
    </source>
</evidence>
<evidence type="ECO:0000259" key="8">
    <source>
        <dbReference type="PROSITE" id="PS50850"/>
    </source>
</evidence>
<dbReference type="PANTHER" id="PTHR42718:SF47">
    <property type="entry name" value="METHYL VIOLOGEN RESISTANCE PROTEIN SMVA"/>
    <property type="match status" value="1"/>
</dbReference>
<feature type="transmembrane region" description="Helical" evidence="7">
    <location>
        <begin position="152"/>
        <end position="174"/>
    </location>
</feature>
<dbReference type="EMBL" id="BONN01000003">
    <property type="protein sequence ID" value="GIG32102.1"/>
    <property type="molecule type" value="Genomic_DNA"/>
</dbReference>
<evidence type="ECO:0000256" key="5">
    <source>
        <dbReference type="ARBA" id="ARBA00022989"/>
    </source>
</evidence>
<keyword evidence="4 7" id="KW-0812">Transmembrane</keyword>
<dbReference type="PANTHER" id="PTHR42718">
    <property type="entry name" value="MAJOR FACILITATOR SUPERFAMILY MULTIDRUG TRANSPORTER MFSC"/>
    <property type="match status" value="1"/>
</dbReference>
<dbReference type="PROSITE" id="PS50850">
    <property type="entry name" value="MFS"/>
    <property type="match status" value="1"/>
</dbReference>
<proteinExistence type="predicted"/>
<feature type="transmembrane region" description="Helical" evidence="7">
    <location>
        <begin position="373"/>
        <end position="397"/>
    </location>
</feature>
<comment type="subcellular location">
    <subcellularLocation>
        <location evidence="1">Cell membrane</location>
        <topology evidence="1">Multi-pass membrane protein</topology>
    </subcellularLocation>
</comment>
<evidence type="ECO:0000256" key="1">
    <source>
        <dbReference type="ARBA" id="ARBA00004651"/>
    </source>
</evidence>
<evidence type="ECO:0000256" key="6">
    <source>
        <dbReference type="ARBA" id="ARBA00023136"/>
    </source>
</evidence>
<keyword evidence="2" id="KW-0813">Transport</keyword>
<organism evidence="9 10">
    <name type="scientific">Cellulomonas oligotrophica</name>
    <dbReference type="NCBI Taxonomy" id="931536"/>
    <lineage>
        <taxon>Bacteria</taxon>
        <taxon>Bacillati</taxon>
        <taxon>Actinomycetota</taxon>
        <taxon>Actinomycetes</taxon>
        <taxon>Micrococcales</taxon>
        <taxon>Cellulomonadaceae</taxon>
        <taxon>Cellulomonas</taxon>
    </lineage>
</organism>
<reference evidence="9 10" key="1">
    <citation type="submission" date="2021-01" db="EMBL/GenBank/DDBJ databases">
        <title>Whole genome shotgun sequence of Cellulomonas oligotrophica NBRC 109435.</title>
        <authorList>
            <person name="Komaki H."/>
            <person name="Tamura T."/>
        </authorList>
    </citation>
    <scope>NUCLEOTIDE SEQUENCE [LARGE SCALE GENOMIC DNA]</scope>
    <source>
        <strain evidence="9 10">NBRC 109435</strain>
    </source>
</reference>
<feature type="transmembrane region" description="Helical" evidence="7">
    <location>
        <begin position="482"/>
        <end position="505"/>
    </location>
</feature>
<evidence type="ECO:0000256" key="2">
    <source>
        <dbReference type="ARBA" id="ARBA00022448"/>
    </source>
</evidence>
<keyword evidence="10" id="KW-1185">Reference proteome</keyword>
<dbReference type="Proteomes" id="UP000618382">
    <property type="component" value="Unassembled WGS sequence"/>
</dbReference>
<dbReference type="InterPro" id="IPR011701">
    <property type="entry name" value="MFS"/>
</dbReference>
<sequence>MLTHLPTPRTPASRRPVPATAGPRQWLGLVVLMLPVLLVSIDTTVLSFALPQISVALTPTADQLLWVVDVYPLMLAGLLVTMGVLGDRLGRRRLLLVGAAGFGLVSVLAAFATDAGQLVAARALLGVFGATLMPSTLSLLRNLFLDDDQRRLAIAIWASGFAGGSVLGPVVGGWLLEHFWWGSIFLLNVPVLVVLLVAAPFLLPESRNPAAGRLDVPSVVLAVVGMLPLVYGIKTTVGHGPGALGLGALATGAALVVVFVRRQLRLAEPLLDVELFRRPVFAASVGANFTASFALAGLVLVVSQVLQLVVGLSPRAAGTALLPGAVASITAGLVAVRLVRVVPRHLLVPVGMLLAAAGYGLGALVAGDARVGGIVAVFALVGAGVGLAETLTNDAILASVPPERAGAASGISETSYELGASLGVAVLGSVVAAVYRADLTLPGTLDAGQADVARQTLGGAVAVADGLPDAVGAQVLTAAQDAFSHGVGVTSAVAAVVLAGVALLVGRVLRRADRAAAPVVDEVRPELVDAGRAQPTR</sequence>
<comment type="caution">
    <text evidence="9">The sequence shown here is derived from an EMBL/GenBank/DDBJ whole genome shotgun (WGS) entry which is preliminary data.</text>
</comment>
<feature type="domain" description="Major facilitator superfamily (MFS) profile" evidence="8">
    <location>
        <begin position="28"/>
        <end position="514"/>
    </location>
</feature>
<name>A0ABQ4D9X4_9CELL</name>
<feature type="transmembrane region" description="Helical" evidence="7">
    <location>
        <begin position="418"/>
        <end position="437"/>
    </location>
</feature>
<dbReference type="InterPro" id="IPR020846">
    <property type="entry name" value="MFS_dom"/>
</dbReference>
<feature type="transmembrane region" description="Helical" evidence="7">
    <location>
        <begin position="214"/>
        <end position="233"/>
    </location>
</feature>
<feature type="transmembrane region" description="Helical" evidence="7">
    <location>
        <begin position="280"/>
        <end position="300"/>
    </location>
</feature>
<feature type="transmembrane region" description="Helical" evidence="7">
    <location>
        <begin position="239"/>
        <end position="260"/>
    </location>
</feature>